<sequence>MAMVNLMLISCSNVIHIHKANYGRTDKTTCSSGRPANQLSNTNCYAATTLPIIRNRCEGRTTCLLKASNSIFSDPCFGTYKYLDISYSCVPPSKEPEHPITTILHYTPNTFSLICSNVIRIHTASYGRRDKTTCSSGRPASQLRKTDCSASTTLPIVRERCEGRTTCLLKASNSIFSDPCFGTYKYLDISYSCVPPSKEPEHPITTILHYTPNTCDGKERCTVMASSNIFPDRCPGTYKNLDISYSCITEIMQ</sequence>
<keyword evidence="5" id="KW-1185">Reference proteome</keyword>
<dbReference type="PANTHER" id="PTHR46780">
    <property type="entry name" value="PROTEIN EVA-1"/>
    <property type="match status" value="1"/>
</dbReference>
<dbReference type="Pfam" id="PF02140">
    <property type="entry name" value="SUEL_Lectin"/>
    <property type="match status" value="3"/>
</dbReference>
<name>A0A8M1KCT3_CLUHA</name>
<dbReference type="KEGG" id="char:122129454"/>
<dbReference type="GeneID" id="122129454"/>
<dbReference type="InterPro" id="IPR000922">
    <property type="entry name" value="Lectin_gal-bd_dom"/>
</dbReference>
<keyword evidence="2" id="KW-0430">Lectin</keyword>
<evidence type="ECO:0000313" key="6">
    <source>
        <dbReference type="RefSeq" id="XP_042560305.1"/>
    </source>
</evidence>
<evidence type="ECO:0000256" key="1">
    <source>
        <dbReference type="ARBA" id="ARBA00022546"/>
    </source>
</evidence>
<evidence type="ECO:0000259" key="4">
    <source>
        <dbReference type="PROSITE" id="PS50228"/>
    </source>
</evidence>
<organism evidence="5 6">
    <name type="scientific">Clupea harengus</name>
    <name type="common">Atlantic herring</name>
    <dbReference type="NCBI Taxonomy" id="7950"/>
    <lineage>
        <taxon>Eukaryota</taxon>
        <taxon>Metazoa</taxon>
        <taxon>Chordata</taxon>
        <taxon>Craniata</taxon>
        <taxon>Vertebrata</taxon>
        <taxon>Euteleostomi</taxon>
        <taxon>Actinopterygii</taxon>
        <taxon>Neopterygii</taxon>
        <taxon>Teleostei</taxon>
        <taxon>Clupei</taxon>
        <taxon>Clupeiformes</taxon>
        <taxon>Clupeoidei</taxon>
        <taxon>Clupeidae</taxon>
        <taxon>Clupea</taxon>
    </lineage>
</organism>
<reference evidence="6" key="1">
    <citation type="submission" date="2025-08" db="UniProtKB">
        <authorList>
            <consortium name="RefSeq"/>
        </authorList>
    </citation>
    <scope>IDENTIFICATION</scope>
</reference>
<evidence type="ECO:0000256" key="3">
    <source>
        <dbReference type="ARBA" id="ARBA00022737"/>
    </source>
</evidence>
<feature type="domain" description="SUEL-type lectin" evidence="4">
    <location>
        <begin position="213"/>
        <end position="248"/>
    </location>
</feature>
<dbReference type="FunFam" id="2.60.120.740:FF:000001">
    <property type="entry name" value="Adhesion G protein-coupled receptor L2"/>
    <property type="match status" value="1"/>
</dbReference>
<keyword evidence="1" id="KW-0348">Hemagglutinin</keyword>
<gene>
    <name evidence="6" type="primary">LOC122129454</name>
</gene>
<dbReference type="OrthoDB" id="1100386at2759"/>
<dbReference type="GO" id="GO:0030246">
    <property type="term" value="F:carbohydrate binding"/>
    <property type="evidence" value="ECO:0007669"/>
    <property type="project" value="UniProtKB-KW"/>
</dbReference>
<dbReference type="FunFam" id="2.60.120.740:FF:000003">
    <property type="entry name" value="Protein eva-1 homolog C"/>
    <property type="match status" value="1"/>
</dbReference>
<feature type="domain" description="SUEL-type lectin" evidence="4">
    <location>
        <begin position="14"/>
        <end position="90"/>
    </location>
</feature>
<feature type="domain" description="SUEL-type lectin" evidence="4">
    <location>
        <begin position="118"/>
        <end position="194"/>
    </location>
</feature>
<dbReference type="Proteomes" id="UP000515152">
    <property type="component" value="Unplaced"/>
</dbReference>
<dbReference type="RefSeq" id="XP_042560305.1">
    <property type="nucleotide sequence ID" value="XM_042704371.1"/>
</dbReference>
<keyword evidence="3" id="KW-0677">Repeat</keyword>
<accession>A0A8M1KCT3</accession>
<dbReference type="PROSITE" id="PS50228">
    <property type="entry name" value="SUEL_LECTIN"/>
    <property type="match status" value="3"/>
</dbReference>
<dbReference type="AlphaFoldDB" id="A0A8M1KCT3"/>
<proteinExistence type="predicted"/>
<evidence type="ECO:0000256" key="2">
    <source>
        <dbReference type="ARBA" id="ARBA00022734"/>
    </source>
</evidence>
<evidence type="ECO:0000313" key="5">
    <source>
        <dbReference type="Proteomes" id="UP000515152"/>
    </source>
</evidence>
<protein>
    <submittedName>
        <fullName evidence="6">L-rhamnose-binding lectin CSL3-like</fullName>
    </submittedName>
</protein>